<protein>
    <recommendedName>
        <fullName evidence="4">Beta-lactamase-related domain-containing protein</fullName>
    </recommendedName>
</protein>
<dbReference type="RefSeq" id="WP_034731972.1">
    <property type="nucleotide sequence ID" value="NZ_JPIN01000006.1"/>
</dbReference>
<evidence type="ECO:0000313" key="3">
    <source>
        <dbReference type="Proteomes" id="UP000053718"/>
    </source>
</evidence>
<evidence type="ECO:0000313" key="2">
    <source>
        <dbReference type="EMBL" id="KFZ28795.1"/>
    </source>
</evidence>
<feature type="chain" id="PRO_5001899723" description="Beta-lactamase-related domain-containing protein" evidence="1">
    <location>
        <begin position="22"/>
        <end position="121"/>
    </location>
</feature>
<feature type="signal peptide" evidence="1">
    <location>
        <begin position="1"/>
        <end position="21"/>
    </location>
</feature>
<dbReference type="OrthoDB" id="9852265at2"/>
<keyword evidence="3" id="KW-1185">Reference proteome</keyword>
<evidence type="ECO:0008006" key="4">
    <source>
        <dbReference type="Google" id="ProtNLM"/>
    </source>
</evidence>
<dbReference type="EMBL" id="JPIN01000006">
    <property type="protein sequence ID" value="KFZ28795.1"/>
    <property type="molecule type" value="Genomic_DNA"/>
</dbReference>
<dbReference type="AlphaFoldDB" id="A0A094IM78"/>
<comment type="caution">
    <text evidence="2">The sequence shown here is derived from an EMBL/GenBank/DDBJ whole genome shotgun (WGS) entry which is preliminary data.</text>
</comment>
<accession>A0A094IM78</accession>
<sequence length="121" mass="13693">MKRTKLILALAAMVCGTSASAQVVPSFELAEDWRTAESYVSPAKARFDKYIEQEYGYEFSCGMIVLTPDETLRYRYDSGEVREVASFSSVLTVTDYTPIYDLAKHQARPAVLSHKYYIAEN</sequence>
<proteinExistence type="predicted"/>
<reference evidence="2 3" key="1">
    <citation type="submission" date="2014-06" db="EMBL/GenBank/DDBJ databases">
        <title>Draft genome sequence of Idiomarina sp. MCCC 1A10513.</title>
        <authorList>
            <person name="Du J."/>
            <person name="Lai Q."/>
            <person name="Shao Z."/>
        </authorList>
    </citation>
    <scope>NUCLEOTIDE SEQUENCE [LARGE SCALE GENOMIC DNA]</scope>
    <source>
        <strain evidence="2 3">MCCC 1A10513</strain>
    </source>
</reference>
<organism evidence="2 3">
    <name type="scientific">Pseudidiomarina atlantica</name>
    <dbReference type="NCBI Taxonomy" id="1517416"/>
    <lineage>
        <taxon>Bacteria</taxon>
        <taxon>Pseudomonadati</taxon>
        <taxon>Pseudomonadota</taxon>
        <taxon>Gammaproteobacteria</taxon>
        <taxon>Alteromonadales</taxon>
        <taxon>Idiomarinaceae</taxon>
        <taxon>Pseudidiomarina</taxon>
    </lineage>
</organism>
<gene>
    <name evidence="2" type="ORF">IDAT_06215</name>
</gene>
<keyword evidence="1" id="KW-0732">Signal</keyword>
<name>A0A094IM78_9GAMM</name>
<dbReference type="Proteomes" id="UP000053718">
    <property type="component" value="Unassembled WGS sequence"/>
</dbReference>
<evidence type="ECO:0000256" key="1">
    <source>
        <dbReference type="SAM" id="SignalP"/>
    </source>
</evidence>